<reference evidence="1 2" key="1">
    <citation type="journal article" date="2023" name="Commun. Biol.">
        <title>Genome analysis of Parmales, the sister group of diatoms, reveals the evolutionary specialization of diatoms from phago-mixotrophs to photoautotrophs.</title>
        <authorList>
            <person name="Ban H."/>
            <person name="Sato S."/>
            <person name="Yoshikawa S."/>
            <person name="Yamada K."/>
            <person name="Nakamura Y."/>
            <person name="Ichinomiya M."/>
            <person name="Sato N."/>
            <person name="Blanc-Mathieu R."/>
            <person name="Endo H."/>
            <person name="Kuwata A."/>
            <person name="Ogata H."/>
        </authorList>
    </citation>
    <scope>NUCLEOTIDE SEQUENCE [LARGE SCALE GENOMIC DNA]</scope>
</reference>
<accession>A0ABQ6MCI3</accession>
<gene>
    <name evidence="1" type="ORF">TeGR_g4681</name>
</gene>
<feature type="non-terminal residue" evidence="1">
    <location>
        <position position="167"/>
    </location>
</feature>
<name>A0ABQ6MCI3_9STRA</name>
<organism evidence="1 2">
    <name type="scientific">Tetraparma gracilis</name>
    <dbReference type="NCBI Taxonomy" id="2962635"/>
    <lineage>
        <taxon>Eukaryota</taxon>
        <taxon>Sar</taxon>
        <taxon>Stramenopiles</taxon>
        <taxon>Ochrophyta</taxon>
        <taxon>Bolidophyceae</taxon>
        <taxon>Parmales</taxon>
        <taxon>Triparmaceae</taxon>
        <taxon>Tetraparma</taxon>
    </lineage>
</organism>
<dbReference type="EMBL" id="BRYB01005379">
    <property type="protein sequence ID" value="GMI23791.1"/>
    <property type="molecule type" value="Genomic_DNA"/>
</dbReference>
<evidence type="ECO:0000313" key="1">
    <source>
        <dbReference type="EMBL" id="GMI23791.1"/>
    </source>
</evidence>
<dbReference type="Proteomes" id="UP001165060">
    <property type="component" value="Unassembled WGS sequence"/>
</dbReference>
<evidence type="ECO:0000313" key="2">
    <source>
        <dbReference type="Proteomes" id="UP001165060"/>
    </source>
</evidence>
<comment type="caution">
    <text evidence="1">The sequence shown here is derived from an EMBL/GenBank/DDBJ whole genome shotgun (WGS) entry which is preliminary data.</text>
</comment>
<proteinExistence type="predicted"/>
<keyword evidence="2" id="KW-1185">Reference proteome</keyword>
<protein>
    <submittedName>
        <fullName evidence="1">Uncharacterized protein</fullName>
    </submittedName>
</protein>
<sequence>MSFPEPVAIPRQPAARTVELSSDFLDNFSFPYDRCSDPAESREPTQSLFLGASMHQEEWSYADAKSHGAPAPNSKAERWARRKARKAEAYGAKSTFSHISSRVQNGGHQTEVSTMFMTMPWERQKGLVRLALEYVALGGAEGPEFDADACIVSARVLGCFVKGLKGE</sequence>